<organism evidence="1 2">
    <name type="scientific">Hymenobacter crusticola</name>
    <dbReference type="NCBI Taxonomy" id="1770526"/>
    <lineage>
        <taxon>Bacteria</taxon>
        <taxon>Pseudomonadati</taxon>
        <taxon>Bacteroidota</taxon>
        <taxon>Cytophagia</taxon>
        <taxon>Cytophagales</taxon>
        <taxon>Hymenobacteraceae</taxon>
        <taxon>Hymenobacter</taxon>
    </lineage>
</organism>
<name>A0A243W9Y0_9BACT</name>
<dbReference type="RefSeq" id="WP_218779816.1">
    <property type="nucleotide sequence ID" value="NZ_MTSE01000011.1"/>
</dbReference>
<proteinExistence type="predicted"/>
<keyword evidence="2" id="KW-1185">Reference proteome</keyword>
<dbReference type="AlphaFoldDB" id="A0A243W9Y0"/>
<gene>
    <name evidence="1" type="ORF">BXP70_19075</name>
</gene>
<dbReference type="EMBL" id="MTSE01000011">
    <property type="protein sequence ID" value="OUJ72356.1"/>
    <property type="molecule type" value="Genomic_DNA"/>
</dbReference>
<evidence type="ECO:0000313" key="2">
    <source>
        <dbReference type="Proteomes" id="UP000194873"/>
    </source>
</evidence>
<protein>
    <submittedName>
        <fullName evidence="1">Uncharacterized protein</fullName>
    </submittedName>
</protein>
<accession>A0A243W9Y0</accession>
<reference evidence="1 2" key="1">
    <citation type="submission" date="2017-01" db="EMBL/GenBank/DDBJ databases">
        <title>A new Hymenobacter.</title>
        <authorList>
            <person name="Liang Y."/>
            <person name="Feng F."/>
        </authorList>
    </citation>
    <scope>NUCLEOTIDE SEQUENCE [LARGE SCALE GENOMIC DNA]</scope>
    <source>
        <strain evidence="1">MIMBbqt21</strain>
    </source>
</reference>
<evidence type="ECO:0000313" key="1">
    <source>
        <dbReference type="EMBL" id="OUJ72356.1"/>
    </source>
</evidence>
<comment type="caution">
    <text evidence="1">The sequence shown here is derived from an EMBL/GenBank/DDBJ whole genome shotgun (WGS) entry which is preliminary data.</text>
</comment>
<sequence>MQLIIGTAQVIIKTLLIMPLSIATGTLGAPRTVRSAATLVLEFSPSLPITVAAERVLQQEVKLRKCLVE</sequence>
<dbReference type="Proteomes" id="UP000194873">
    <property type="component" value="Unassembled WGS sequence"/>
</dbReference>